<feature type="signal peptide" evidence="2">
    <location>
        <begin position="1"/>
        <end position="23"/>
    </location>
</feature>
<dbReference type="AlphaFoldDB" id="A0A9X3I6V7"/>
<accession>A0A9X3I6V7</accession>
<feature type="chain" id="PRO_5040818190" description="Secreted protein with PEP-CTERM sorting signal" evidence="2">
    <location>
        <begin position="24"/>
        <end position="145"/>
    </location>
</feature>
<keyword evidence="1" id="KW-0812">Transmembrane</keyword>
<sequence>MSIPSRFFVVTMLLVFSAISAFAADGCYVFLSVPEPRIYYVQQPGSTGTPVQFFQGSPFYNVNCPAGASTATTHPVITGDATTPRMNCWAEKYRGTNFNNSGNYIYNGYLVSYTFMPCPIDDYIVIVIIGMAGAGVVRLRRKNLA</sequence>
<name>A0A9X3I6V7_9SPHI</name>
<evidence type="ECO:0000256" key="1">
    <source>
        <dbReference type="SAM" id="Phobius"/>
    </source>
</evidence>
<gene>
    <name evidence="3" type="ORF">OQZ29_00075</name>
</gene>
<dbReference type="EMBL" id="JAPJUH010000001">
    <property type="protein sequence ID" value="MCX3263127.1"/>
    <property type="molecule type" value="Genomic_DNA"/>
</dbReference>
<organism evidence="3 4">
    <name type="scientific">Pedobacter agri</name>
    <dbReference type="NCBI Taxonomy" id="454586"/>
    <lineage>
        <taxon>Bacteria</taxon>
        <taxon>Pseudomonadati</taxon>
        <taxon>Bacteroidota</taxon>
        <taxon>Sphingobacteriia</taxon>
        <taxon>Sphingobacteriales</taxon>
        <taxon>Sphingobacteriaceae</taxon>
        <taxon>Pedobacter</taxon>
    </lineage>
</organism>
<comment type="caution">
    <text evidence="3">The sequence shown here is derived from an EMBL/GenBank/DDBJ whole genome shotgun (WGS) entry which is preliminary data.</text>
</comment>
<evidence type="ECO:0000256" key="2">
    <source>
        <dbReference type="SAM" id="SignalP"/>
    </source>
</evidence>
<protein>
    <recommendedName>
        <fullName evidence="5">Secreted protein with PEP-CTERM sorting signal</fullName>
    </recommendedName>
</protein>
<feature type="transmembrane region" description="Helical" evidence="1">
    <location>
        <begin position="123"/>
        <end position="139"/>
    </location>
</feature>
<evidence type="ECO:0000313" key="3">
    <source>
        <dbReference type="EMBL" id="MCX3263127.1"/>
    </source>
</evidence>
<reference evidence="3" key="1">
    <citation type="submission" date="2022-11" db="EMBL/GenBank/DDBJ databases">
        <authorList>
            <person name="Graham C."/>
            <person name="Newman J.D."/>
        </authorList>
    </citation>
    <scope>NUCLEOTIDE SEQUENCE</scope>
    <source>
        <strain evidence="3">DSM 19486</strain>
    </source>
</reference>
<evidence type="ECO:0008006" key="5">
    <source>
        <dbReference type="Google" id="ProtNLM"/>
    </source>
</evidence>
<proteinExistence type="predicted"/>
<dbReference type="Proteomes" id="UP001142592">
    <property type="component" value="Unassembled WGS sequence"/>
</dbReference>
<keyword evidence="4" id="KW-1185">Reference proteome</keyword>
<dbReference type="RefSeq" id="WP_010602980.1">
    <property type="nucleotide sequence ID" value="NZ_JAPJUH010000001.1"/>
</dbReference>
<evidence type="ECO:0000313" key="4">
    <source>
        <dbReference type="Proteomes" id="UP001142592"/>
    </source>
</evidence>
<keyword evidence="2" id="KW-0732">Signal</keyword>
<keyword evidence="1" id="KW-1133">Transmembrane helix</keyword>
<keyword evidence="1" id="KW-0472">Membrane</keyword>